<sequence>MTLQYTAVGIQNESHMATSINDYWKDLERLQTSIGYAVWNCSLDLPVRLVTVSEGGIGGWCLGGGDEHIRISREVVPEIPGKETEFLGALCKEFNIYLIAQMVAKAPDLMKDRIFNIAFMIDPNGQVIHQHIKTSFYQRETNTAPSDIWNLYLEKYGDDPEKLLDVLYPVAKTEIGNIGTLICAEGSYPEAARGLALNGAEVIYRSQYPEPWMGNKMNQIQNQSHAIFNTCYVLAPNIGGIYMPGMDDFKMSNGRSQIIDYRGQIISEYLGGGEALVSGIINIDGLRDFRVRGQWQNLAKDMRVEEYKVIYDAMMAKGGIYPRNLCMEEPPFTEEDQLELVKHQVNKMVEMGVYAPPDNWEPYEVSESVQSRIDKAKDIS</sequence>
<protein>
    <recommendedName>
        <fullName evidence="2">CN hydrolase domain-containing protein</fullName>
    </recommendedName>
</protein>
<dbReference type="GO" id="GO:0016811">
    <property type="term" value="F:hydrolase activity, acting on carbon-nitrogen (but not peptide) bonds, in linear amides"/>
    <property type="evidence" value="ECO:0007669"/>
    <property type="project" value="TreeGrafter"/>
</dbReference>
<evidence type="ECO:0000259" key="2">
    <source>
        <dbReference type="PROSITE" id="PS50263"/>
    </source>
</evidence>
<dbReference type="Pfam" id="PF00795">
    <property type="entry name" value="CN_hydrolase"/>
    <property type="match status" value="1"/>
</dbReference>
<dbReference type="InterPro" id="IPR036526">
    <property type="entry name" value="C-N_Hydrolase_sf"/>
</dbReference>
<organism evidence="3">
    <name type="scientific">marine metagenome</name>
    <dbReference type="NCBI Taxonomy" id="408172"/>
    <lineage>
        <taxon>unclassified sequences</taxon>
        <taxon>metagenomes</taxon>
        <taxon>ecological metagenomes</taxon>
    </lineage>
</organism>
<dbReference type="PROSITE" id="PS50263">
    <property type="entry name" value="CN_HYDROLASE"/>
    <property type="match status" value="1"/>
</dbReference>
<dbReference type="Gene3D" id="3.60.110.10">
    <property type="entry name" value="Carbon-nitrogen hydrolase"/>
    <property type="match status" value="1"/>
</dbReference>
<dbReference type="InterPro" id="IPR003010">
    <property type="entry name" value="C-N_Hydrolase"/>
</dbReference>
<dbReference type="PANTHER" id="PTHR43674:SF16">
    <property type="entry name" value="CARBON-NITROGEN FAMILY, PUTATIVE (AFU_ORTHOLOGUE AFUA_5G02350)-RELATED"/>
    <property type="match status" value="1"/>
</dbReference>
<reference evidence="3" key="1">
    <citation type="submission" date="2018-05" db="EMBL/GenBank/DDBJ databases">
        <authorList>
            <person name="Lanie J.A."/>
            <person name="Ng W.-L."/>
            <person name="Kazmierczak K.M."/>
            <person name="Andrzejewski T.M."/>
            <person name="Davidsen T.M."/>
            <person name="Wayne K.J."/>
            <person name="Tettelin H."/>
            <person name="Glass J.I."/>
            <person name="Rusch D."/>
            <person name="Podicherti R."/>
            <person name="Tsui H.-C.T."/>
            <person name="Winkler M.E."/>
        </authorList>
    </citation>
    <scope>NUCLEOTIDE SEQUENCE</scope>
</reference>
<evidence type="ECO:0000256" key="1">
    <source>
        <dbReference type="ARBA" id="ARBA00022801"/>
    </source>
</evidence>
<gene>
    <name evidence="3" type="ORF">METZ01_LOCUS168827</name>
</gene>
<feature type="domain" description="CN hydrolase" evidence="2">
    <location>
        <begin position="5"/>
        <end position="285"/>
    </location>
</feature>
<evidence type="ECO:0000313" key="3">
    <source>
        <dbReference type="EMBL" id="SVB15973.1"/>
    </source>
</evidence>
<dbReference type="AlphaFoldDB" id="A0A382BSC4"/>
<proteinExistence type="predicted"/>
<dbReference type="PANTHER" id="PTHR43674">
    <property type="entry name" value="NITRILASE C965.09-RELATED"/>
    <property type="match status" value="1"/>
</dbReference>
<accession>A0A382BSC4</accession>
<dbReference type="SUPFAM" id="SSF56317">
    <property type="entry name" value="Carbon-nitrogen hydrolase"/>
    <property type="match status" value="1"/>
</dbReference>
<dbReference type="InterPro" id="IPR050345">
    <property type="entry name" value="Aliph_Amidase/BUP"/>
</dbReference>
<keyword evidence="1" id="KW-0378">Hydrolase</keyword>
<name>A0A382BSC4_9ZZZZ</name>
<dbReference type="EMBL" id="UINC01030872">
    <property type="protein sequence ID" value="SVB15973.1"/>
    <property type="molecule type" value="Genomic_DNA"/>
</dbReference>